<dbReference type="GO" id="GO:0016020">
    <property type="term" value="C:membrane"/>
    <property type="evidence" value="ECO:0007669"/>
    <property type="project" value="TreeGrafter"/>
</dbReference>
<reference evidence="4 5" key="1">
    <citation type="submission" date="2016-11" db="EMBL/GenBank/DDBJ databases">
        <authorList>
            <person name="Jaros S."/>
            <person name="Januszkiewicz K."/>
            <person name="Wedrychowicz H."/>
        </authorList>
    </citation>
    <scope>NUCLEOTIDE SEQUENCE [LARGE SCALE GENOMIC DNA]</scope>
    <source>
        <strain evidence="4 5">DSM 43832</strain>
    </source>
</reference>
<keyword evidence="5" id="KW-1185">Reference proteome</keyword>
<keyword evidence="1" id="KW-1133">Transmembrane helix</keyword>
<evidence type="ECO:0000259" key="2">
    <source>
        <dbReference type="Pfam" id="PF01757"/>
    </source>
</evidence>
<dbReference type="GO" id="GO:0009103">
    <property type="term" value="P:lipopolysaccharide biosynthetic process"/>
    <property type="evidence" value="ECO:0007669"/>
    <property type="project" value="TreeGrafter"/>
</dbReference>
<dbReference type="Pfam" id="PF19040">
    <property type="entry name" value="SGNH"/>
    <property type="match status" value="1"/>
</dbReference>
<feature type="transmembrane region" description="Helical" evidence="1">
    <location>
        <begin position="6"/>
        <end position="26"/>
    </location>
</feature>
<feature type="domain" description="Acyltransferase 3" evidence="2">
    <location>
        <begin position="9"/>
        <end position="307"/>
    </location>
</feature>
<keyword evidence="1" id="KW-0812">Transmembrane</keyword>
<feature type="transmembrane region" description="Helical" evidence="1">
    <location>
        <begin position="203"/>
        <end position="223"/>
    </location>
</feature>
<feature type="domain" description="SGNH" evidence="3">
    <location>
        <begin position="407"/>
        <end position="615"/>
    </location>
</feature>
<dbReference type="InterPro" id="IPR002656">
    <property type="entry name" value="Acyl_transf_3_dom"/>
</dbReference>
<feature type="transmembrane region" description="Helical" evidence="1">
    <location>
        <begin position="170"/>
        <end position="191"/>
    </location>
</feature>
<dbReference type="Proteomes" id="UP000184363">
    <property type="component" value="Unassembled WGS sequence"/>
</dbReference>
<keyword evidence="4" id="KW-0012">Acyltransferase</keyword>
<dbReference type="PANTHER" id="PTHR23028:SF53">
    <property type="entry name" value="ACYL_TRANSF_3 DOMAIN-CONTAINING PROTEIN"/>
    <property type="match status" value="1"/>
</dbReference>
<accession>A0A1M6W876</accession>
<evidence type="ECO:0000313" key="5">
    <source>
        <dbReference type="Proteomes" id="UP000184363"/>
    </source>
</evidence>
<dbReference type="InterPro" id="IPR050879">
    <property type="entry name" value="Acyltransferase_3"/>
</dbReference>
<dbReference type="RefSeq" id="WP_234997384.1">
    <property type="nucleotide sequence ID" value="NZ_CALGVN010000014.1"/>
</dbReference>
<evidence type="ECO:0000259" key="3">
    <source>
        <dbReference type="Pfam" id="PF19040"/>
    </source>
</evidence>
<evidence type="ECO:0000313" key="4">
    <source>
        <dbReference type="EMBL" id="SHK89974.1"/>
    </source>
</evidence>
<keyword evidence="4" id="KW-0378">Hydrolase</keyword>
<feature type="transmembrane region" description="Helical" evidence="1">
    <location>
        <begin position="229"/>
        <end position="248"/>
    </location>
</feature>
<dbReference type="PANTHER" id="PTHR23028">
    <property type="entry name" value="ACETYLTRANSFERASE"/>
    <property type="match status" value="1"/>
</dbReference>
<evidence type="ECO:0000256" key="1">
    <source>
        <dbReference type="SAM" id="Phobius"/>
    </source>
</evidence>
<keyword evidence="1" id="KW-0472">Membrane</keyword>
<feature type="transmembrane region" description="Helical" evidence="1">
    <location>
        <begin position="326"/>
        <end position="347"/>
    </location>
</feature>
<dbReference type="Pfam" id="PF01757">
    <property type="entry name" value="Acyl_transf_3"/>
    <property type="match status" value="1"/>
</dbReference>
<dbReference type="EMBL" id="FRAP01000014">
    <property type="protein sequence ID" value="SHK89974.1"/>
    <property type="molecule type" value="Genomic_DNA"/>
</dbReference>
<feature type="transmembrane region" description="Helical" evidence="1">
    <location>
        <begin position="47"/>
        <end position="66"/>
    </location>
</feature>
<feature type="transmembrane region" description="Helical" evidence="1">
    <location>
        <begin position="144"/>
        <end position="164"/>
    </location>
</feature>
<sequence>MWLGRVSGGVDVFFVITGFLLTGQLARAADPGTGVVLRRWRRTFVRLMPAAIVVLVATMIAGAAILPESRWPQTVREIVTSAVLVENWQLAADAVDYAARSNAVSVVQHFWSLSIQAQFSLLWPLAVAVLALMARNAATRHTYLTVALLGLLAASLTYSVALTAEDQPLAYFHTMTRLWEFALGGLLALWIDRIRLAPWLRVTAGWVGVVALVACGIVLQVAAVFPGYAALWPTLCAVLVLVAGHTRLPWAADRLLASRPAQYLGDLSYGLYLWHWPVLVLHLGGGGIEGVGLVEGLTIIGVSLVLAALTHRFVERPVFGRGDARATRWCATGLIVVLGLALCWKLAAVARNDAEGVMGDREHPGAAALGGPAVPEADLLPPLIDVYEDFVRIDEWACVPVDGFDSPHCTQPVDFEPAKRVLVVGDSHAQQLAGVLEPIAAVHRWQLSVAVRGACPFSTASDTDPDNETCLPWHDATLEIIDRTRPDVVVTIGTRDVRAGLTESTPAGFVDAWRQVVERGIPVVAVRDNPRFDYSIPDCVAINGRNSPECGADRESVYAPDPPWTALADVPAEVRFVDIADALCDQQRCPAEVGNVLVYLDDNHISAAYATTMASPLEAAFVAAIDP</sequence>
<gene>
    <name evidence="4" type="ORF">SAMN05443637_11423</name>
</gene>
<organism evidence="4 5">
    <name type="scientific">Pseudonocardia thermophila</name>
    <dbReference type="NCBI Taxonomy" id="1848"/>
    <lineage>
        <taxon>Bacteria</taxon>
        <taxon>Bacillati</taxon>
        <taxon>Actinomycetota</taxon>
        <taxon>Actinomycetes</taxon>
        <taxon>Pseudonocardiales</taxon>
        <taxon>Pseudonocardiaceae</taxon>
        <taxon>Pseudonocardia</taxon>
    </lineage>
</organism>
<feature type="transmembrane region" description="Helical" evidence="1">
    <location>
        <begin position="294"/>
        <end position="314"/>
    </location>
</feature>
<dbReference type="STRING" id="1848.SAMN05443637_11423"/>
<keyword evidence="4" id="KW-0808">Transferase</keyword>
<feature type="transmembrane region" description="Helical" evidence="1">
    <location>
        <begin position="269"/>
        <end position="288"/>
    </location>
</feature>
<dbReference type="InterPro" id="IPR043968">
    <property type="entry name" value="SGNH"/>
</dbReference>
<proteinExistence type="predicted"/>
<name>A0A1M6W876_PSETH</name>
<dbReference type="GO" id="GO:0016787">
    <property type="term" value="F:hydrolase activity"/>
    <property type="evidence" value="ECO:0007669"/>
    <property type="project" value="UniProtKB-KW"/>
</dbReference>
<dbReference type="GO" id="GO:0016747">
    <property type="term" value="F:acyltransferase activity, transferring groups other than amino-acyl groups"/>
    <property type="evidence" value="ECO:0007669"/>
    <property type="project" value="InterPro"/>
</dbReference>
<protein>
    <submittedName>
        <fullName evidence="4">Peptidoglycan/LPS O-acetylase OafA/YrhL, contains acyltransferase and SGNH-hydrolase domains</fullName>
    </submittedName>
</protein>
<dbReference type="AlphaFoldDB" id="A0A1M6W876"/>